<reference evidence="1 2" key="1">
    <citation type="journal article" date="2007" name="Genome Res.">
        <title>Genome characteristics of facultatively symbiotic Frankia sp. strains reflect host range and host plant biogeography.</title>
        <authorList>
            <person name="Normand P."/>
            <person name="Lapierre P."/>
            <person name="Tisa L.S."/>
            <person name="Gogarten J.P."/>
            <person name="Alloisio N."/>
            <person name="Bagnarol E."/>
            <person name="Bassi C.A."/>
            <person name="Berry A.M."/>
            <person name="Bickhart D.M."/>
            <person name="Choisne N."/>
            <person name="Couloux A."/>
            <person name="Cournoyer B."/>
            <person name="Cruveiller S."/>
            <person name="Daubin V."/>
            <person name="Demange N."/>
            <person name="Francino M.P."/>
            <person name="Goltsman E."/>
            <person name="Huang Y."/>
            <person name="Kopp O.R."/>
            <person name="Labarre L."/>
            <person name="Lapidus A."/>
            <person name="Lavire C."/>
            <person name="Marechal J."/>
            <person name="Martinez M."/>
            <person name="Mastronunzio J.E."/>
            <person name="Mullin B.C."/>
            <person name="Niemann J."/>
            <person name="Pujic P."/>
            <person name="Rawnsley T."/>
            <person name="Rouy Z."/>
            <person name="Schenowitz C."/>
            <person name="Sellstedt A."/>
            <person name="Tavares F."/>
            <person name="Tomkins J.P."/>
            <person name="Vallenet D."/>
            <person name="Valverde C."/>
            <person name="Wall L.G."/>
            <person name="Wang Y."/>
            <person name="Medigue C."/>
            <person name="Benson D.R."/>
        </authorList>
    </citation>
    <scope>NUCLEOTIDE SEQUENCE [LARGE SCALE GENOMIC DNA]</scope>
    <source>
        <strain evidence="2">DSM 45818 / CECT 9043 / CcI3</strain>
    </source>
</reference>
<sequence>MPTTPTLAVATDFILSHATEQDLTRITETVKQRRAALAAIRTASLTTGTPVRIANLSPRYLNGLTGTLGAIDGKHATVTLDAESTDRLRFTPSNKRFPVPFDTASYDLRGVPLSCCLPT</sequence>
<dbReference type="Proteomes" id="UP000001937">
    <property type="component" value="Chromosome"/>
</dbReference>
<evidence type="ECO:0000313" key="1">
    <source>
        <dbReference type="EMBL" id="ABD11095.1"/>
    </source>
</evidence>
<dbReference type="eggNOG" id="ENOG5032Y17">
    <property type="taxonomic scope" value="Bacteria"/>
</dbReference>
<name>Q2JC97_FRACC</name>
<keyword evidence="2" id="KW-1185">Reference proteome</keyword>
<evidence type="ECO:0000313" key="2">
    <source>
        <dbReference type="Proteomes" id="UP000001937"/>
    </source>
</evidence>
<dbReference type="OrthoDB" id="3214167at2"/>
<dbReference type="EMBL" id="CP000249">
    <property type="protein sequence ID" value="ABD11095.1"/>
    <property type="molecule type" value="Genomic_DNA"/>
</dbReference>
<gene>
    <name evidence="1" type="ordered locus">Francci3_1719</name>
</gene>
<dbReference type="HOGENOM" id="CLU_2057945_0_0_11"/>
<dbReference type="AlphaFoldDB" id="Q2JC97"/>
<protein>
    <submittedName>
        <fullName evidence="1">Uncharacterized protein</fullName>
    </submittedName>
</protein>
<proteinExistence type="predicted"/>
<dbReference type="KEGG" id="fra:Francci3_1719"/>
<accession>Q2JC97</accession>
<organism evidence="1 2">
    <name type="scientific">Frankia casuarinae (strain DSM 45818 / CECT 9043 / HFP020203 / CcI3)</name>
    <dbReference type="NCBI Taxonomy" id="106370"/>
    <lineage>
        <taxon>Bacteria</taxon>
        <taxon>Bacillati</taxon>
        <taxon>Actinomycetota</taxon>
        <taxon>Actinomycetes</taxon>
        <taxon>Frankiales</taxon>
        <taxon>Frankiaceae</taxon>
        <taxon>Frankia</taxon>
    </lineage>
</organism>
<dbReference type="RefSeq" id="WP_011436157.1">
    <property type="nucleotide sequence ID" value="NC_007777.1"/>
</dbReference>
<dbReference type="STRING" id="106370.Francci3_1719"/>